<comment type="caution">
    <text evidence="2">The sequence shown here is derived from an EMBL/GenBank/DDBJ whole genome shotgun (WGS) entry which is preliminary data.</text>
</comment>
<sequence length="545" mass="63305">MFNDNLVSNDSVVKIHYDCVFENIDLYIQINFGDSDDLEEPTYNVMDGDEDWALMLDSAHGLVCVPECVWVAASTEESRAEDRDDRRGYHRYSNEAMQLSGTQQKQEEDSSTKHSGLGYGDICQLLCQYNGSGEINLWFQRINLIQETYKVEDRILTLAVVNKLNDKALDWFHSKPSHVELSWKELETQLTDMFGRKENKLKTRRTFEQRMWKRDEAFNDYYHDRALLANKLQLEEPEIIEYVVEGIEDITLRNQAKLKESTTLNKLLTTMNELDYSNYSRIQSTKGSTQHARSNFEWIIDLESTRNGADYYSDDINEHLVNECIQLVLLTDVEQSNRAAAAQGPQNIQPFNAVEHMDGVPLLHGENLFRFLNSCELIIQHYAGARQFIQKHPEYYGSPRRLKTTNSNQSPINPRKFMSNNQTVSYFPPNPHQHQEQNQGQQGHFTPQQNLPHNPQRNFNQAQQYPSQPIPLQTRQAPQRFLTNKQTPRLPHAARKPRLPTPEKRQWGPIFTNFTDRRQLESPTRLPVAPTHQLTTQSFSSLSTR</sequence>
<proteinExistence type="predicted"/>
<dbReference type="Proteomes" id="UP000801492">
    <property type="component" value="Unassembled WGS sequence"/>
</dbReference>
<reference evidence="2" key="1">
    <citation type="submission" date="2019-08" db="EMBL/GenBank/DDBJ databases">
        <title>The genome of the North American firefly Photinus pyralis.</title>
        <authorList>
            <consortium name="Photinus pyralis genome working group"/>
            <person name="Fallon T.R."/>
            <person name="Sander Lower S.E."/>
            <person name="Weng J.-K."/>
        </authorList>
    </citation>
    <scope>NUCLEOTIDE SEQUENCE</scope>
    <source>
        <strain evidence="2">TRF0915ILg1</strain>
        <tissue evidence="2">Whole body</tissue>
    </source>
</reference>
<evidence type="ECO:0000313" key="3">
    <source>
        <dbReference type="Proteomes" id="UP000801492"/>
    </source>
</evidence>
<name>A0A8K0GBU3_IGNLU</name>
<feature type="region of interest" description="Disordered" evidence="1">
    <location>
        <begin position="397"/>
        <end position="462"/>
    </location>
</feature>
<evidence type="ECO:0008006" key="4">
    <source>
        <dbReference type="Google" id="ProtNLM"/>
    </source>
</evidence>
<keyword evidence="3" id="KW-1185">Reference proteome</keyword>
<gene>
    <name evidence="2" type="ORF">ILUMI_10063</name>
</gene>
<dbReference type="AlphaFoldDB" id="A0A8K0GBU3"/>
<dbReference type="OrthoDB" id="6776032at2759"/>
<feature type="region of interest" description="Disordered" evidence="1">
    <location>
        <begin position="483"/>
        <end position="545"/>
    </location>
</feature>
<feature type="compositionally biased region" description="Polar residues" evidence="1">
    <location>
        <begin position="404"/>
        <end position="425"/>
    </location>
</feature>
<protein>
    <recommendedName>
        <fullName evidence="4">Retrotransposon gag domain-containing protein</fullName>
    </recommendedName>
</protein>
<feature type="compositionally biased region" description="Low complexity" evidence="1">
    <location>
        <begin position="531"/>
        <end position="545"/>
    </location>
</feature>
<evidence type="ECO:0000256" key="1">
    <source>
        <dbReference type="SAM" id="MobiDB-lite"/>
    </source>
</evidence>
<accession>A0A8K0GBU3</accession>
<feature type="compositionally biased region" description="Polar residues" evidence="1">
    <location>
        <begin position="445"/>
        <end position="462"/>
    </location>
</feature>
<organism evidence="2 3">
    <name type="scientific">Ignelater luminosus</name>
    <name type="common">Cucubano</name>
    <name type="synonym">Pyrophorus luminosus</name>
    <dbReference type="NCBI Taxonomy" id="2038154"/>
    <lineage>
        <taxon>Eukaryota</taxon>
        <taxon>Metazoa</taxon>
        <taxon>Ecdysozoa</taxon>
        <taxon>Arthropoda</taxon>
        <taxon>Hexapoda</taxon>
        <taxon>Insecta</taxon>
        <taxon>Pterygota</taxon>
        <taxon>Neoptera</taxon>
        <taxon>Endopterygota</taxon>
        <taxon>Coleoptera</taxon>
        <taxon>Polyphaga</taxon>
        <taxon>Elateriformia</taxon>
        <taxon>Elateroidea</taxon>
        <taxon>Elateridae</taxon>
        <taxon>Agrypninae</taxon>
        <taxon>Pyrophorini</taxon>
        <taxon>Ignelater</taxon>
    </lineage>
</organism>
<evidence type="ECO:0000313" key="2">
    <source>
        <dbReference type="EMBL" id="KAF2896112.1"/>
    </source>
</evidence>
<dbReference type="EMBL" id="VTPC01005371">
    <property type="protein sequence ID" value="KAF2896112.1"/>
    <property type="molecule type" value="Genomic_DNA"/>
</dbReference>